<dbReference type="OrthoDB" id="621248at2"/>
<keyword evidence="1" id="KW-0732">Signal</keyword>
<dbReference type="PANTHER" id="PTHR43628">
    <property type="entry name" value="ACTIVATOR OF C KINASE PROTEIN 1-RELATED"/>
    <property type="match status" value="1"/>
</dbReference>
<dbReference type="SUPFAM" id="SSF81901">
    <property type="entry name" value="HCP-like"/>
    <property type="match status" value="1"/>
</dbReference>
<dbReference type="InterPro" id="IPR006597">
    <property type="entry name" value="Sel1-like"/>
</dbReference>
<dbReference type="AlphaFoldDB" id="A0A5B8VHY8"/>
<dbReference type="Pfam" id="PF08238">
    <property type="entry name" value="Sel1"/>
    <property type="match status" value="5"/>
</dbReference>
<feature type="chain" id="PRO_5022998947" evidence="1">
    <location>
        <begin position="19"/>
        <end position="288"/>
    </location>
</feature>
<keyword evidence="3" id="KW-1185">Reference proteome</keyword>
<gene>
    <name evidence="2" type="ORF">FSB73_05465</name>
</gene>
<evidence type="ECO:0000313" key="2">
    <source>
        <dbReference type="EMBL" id="QEC71207.1"/>
    </source>
</evidence>
<dbReference type="Proteomes" id="UP000321291">
    <property type="component" value="Chromosome"/>
</dbReference>
<evidence type="ECO:0000313" key="3">
    <source>
        <dbReference type="Proteomes" id="UP000321291"/>
    </source>
</evidence>
<dbReference type="InterPro" id="IPR011990">
    <property type="entry name" value="TPR-like_helical_dom_sf"/>
</dbReference>
<dbReference type="EMBL" id="CP042434">
    <property type="protein sequence ID" value="QEC71207.1"/>
    <property type="molecule type" value="Genomic_DNA"/>
</dbReference>
<dbReference type="Gene3D" id="1.25.40.10">
    <property type="entry name" value="Tetratricopeptide repeat domain"/>
    <property type="match status" value="2"/>
</dbReference>
<dbReference type="KEGG" id="agi:FSB73_05465"/>
<accession>A0A5B8VHY8</accession>
<organism evidence="2 3">
    <name type="scientific">Arachidicoccus ginsenosidivorans</name>
    <dbReference type="NCBI Taxonomy" id="496057"/>
    <lineage>
        <taxon>Bacteria</taxon>
        <taxon>Pseudomonadati</taxon>
        <taxon>Bacteroidota</taxon>
        <taxon>Chitinophagia</taxon>
        <taxon>Chitinophagales</taxon>
        <taxon>Chitinophagaceae</taxon>
        <taxon>Arachidicoccus</taxon>
    </lineage>
</organism>
<dbReference type="SMART" id="SM00671">
    <property type="entry name" value="SEL1"/>
    <property type="match status" value="4"/>
</dbReference>
<dbReference type="PANTHER" id="PTHR43628:SF1">
    <property type="entry name" value="CHITIN SYNTHASE REGULATORY FACTOR 2-RELATED"/>
    <property type="match status" value="1"/>
</dbReference>
<dbReference type="InterPro" id="IPR052945">
    <property type="entry name" value="Mitotic_Regulator"/>
</dbReference>
<protein>
    <submittedName>
        <fullName evidence="2">Sel1 repeat family protein</fullName>
    </submittedName>
</protein>
<proteinExistence type="predicted"/>
<evidence type="ECO:0000256" key="1">
    <source>
        <dbReference type="SAM" id="SignalP"/>
    </source>
</evidence>
<name>A0A5B8VHY8_9BACT</name>
<feature type="signal peptide" evidence="1">
    <location>
        <begin position="1"/>
        <end position="18"/>
    </location>
</feature>
<reference evidence="2 3" key="1">
    <citation type="journal article" date="2017" name="Int. J. Syst. Evol. Microbiol.">
        <title>Arachidicoccus ginsenosidivorans sp. nov., with ginsenoside-converting activity isolated from ginseng cultivating soil.</title>
        <authorList>
            <person name="Siddiqi M.Z."/>
            <person name="Aslam Z."/>
            <person name="Im W.T."/>
        </authorList>
    </citation>
    <scope>NUCLEOTIDE SEQUENCE [LARGE SCALE GENOMIC DNA]</scope>
    <source>
        <strain evidence="2 3">Gsoil 809</strain>
    </source>
</reference>
<sequence length="288" mass="32978">MKKLVILIFTLLPLAIMAQNEEYTAYLEQAIAGAKNNDAKAFNTNLRFFSAAIDRDNITPSTLGKKNRELYTEALYQALIYSNIDISDEIAKKALKFIQYNIESNARNMFMMGRLYSDGKAVEQDYAQAKLWYERAAAKGDTWAMNNLGVLYHNGNGVTKDYAQAKYWYEKAADRGNEGSIVNIGVLYEFGLSVEKNYVKAMTYYKKAADMGDADGMDHLGDLYFYDDRLTIDYTKAKYWFEKASLKGVASAMNNLGWLYRYGKGGRRTMSKLNTGMKKPRRREMLRR</sequence>